<dbReference type="KEGG" id="pseo:OM33_13410"/>
<feature type="transmembrane region" description="Helical" evidence="9">
    <location>
        <begin position="333"/>
        <end position="350"/>
    </location>
</feature>
<keyword evidence="4" id="KW-1003">Cell membrane</keyword>
<dbReference type="AlphaFoldDB" id="A0A0A7EJ37"/>
<feature type="transmembrane region" description="Helical" evidence="9">
    <location>
        <begin position="303"/>
        <end position="327"/>
    </location>
</feature>
<name>A0A0A7EJ37_9GAMM</name>
<dbReference type="PANTHER" id="PTHR33529">
    <property type="entry name" value="SLR0882 PROTEIN-RELATED"/>
    <property type="match status" value="1"/>
</dbReference>
<evidence type="ECO:0000313" key="10">
    <source>
        <dbReference type="EMBL" id="AIY66002.1"/>
    </source>
</evidence>
<keyword evidence="6 9" id="KW-1133">Transmembrane helix</keyword>
<keyword evidence="7 9" id="KW-0472">Membrane</keyword>
<evidence type="ECO:0000256" key="4">
    <source>
        <dbReference type="ARBA" id="ARBA00022475"/>
    </source>
</evidence>
<comment type="subunit">
    <text evidence="8">Component of the lipopolysaccharide transport and assembly complex. The LptBFG transporter is composed of two ATP-binding proteins (LptB) and two transmembrane proteins (LptF and LptG).</text>
</comment>
<evidence type="ECO:0000256" key="3">
    <source>
        <dbReference type="ARBA" id="ARBA00007725"/>
    </source>
</evidence>
<dbReference type="PANTHER" id="PTHR33529:SF2">
    <property type="entry name" value="LIPOPOLYSACCHARIDE EXPORT SYSTEM PERMEASE PROTEIN LPTG"/>
    <property type="match status" value="1"/>
</dbReference>
<feature type="transmembrane region" description="Helical" evidence="9">
    <location>
        <begin position="102"/>
        <end position="122"/>
    </location>
</feature>
<feature type="transmembrane region" description="Helical" evidence="9">
    <location>
        <begin position="12"/>
        <end position="33"/>
    </location>
</feature>
<dbReference type="EMBL" id="CP009888">
    <property type="protein sequence ID" value="AIY66002.1"/>
    <property type="molecule type" value="Genomic_DNA"/>
</dbReference>
<dbReference type="NCBIfam" id="TIGR04408">
    <property type="entry name" value="LptG_lptG"/>
    <property type="match status" value="1"/>
</dbReference>
<evidence type="ECO:0000256" key="2">
    <source>
        <dbReference type="ARBA" id="ARBA00004651"/>
    </source>
</evidence>
<keyword evidence="5 9" id="KW-0812">Transmembrane</keyword>
<accession>A0A0A7EJ37</accession>
<dbReference type="GO" id="GO:0055085">
    <property type="term" value="P:transmembrane transport"/>
    <property type="evidence" value="ECO:0007669"/>
    <property type="project" value="InterPro"/>
</dbReference>
<proteinExistence type="inferred from homology"/>
<dbReference type="GO" id="GO:0015920">
    <property type="term" value="P:lipopolysaccharide transport"/>
    <property type="evidence" value="ECO:0007669"/>
    <property type="project" value="TreeGrafter"/>
</dbReference>
<gene>
    <name evidence="10" type="ORF">OM33_13410</name>
</gene>
<evidence type="ECO:0000313" key="11">
    <source>
        <dbReference type="Proteomes" id="UP000030341"/>
    </source>
</evidence>
<evidence type="ECO:0000256" key="7">
    <source>
        <dbReference type="ARBA" id="ARBA00023136"/>
    </source>
</evidence>
<dbReference type="OrthoDB" id="9776227at2"/>
<evidence type="ECO:0000256" key="1">
    <source>
        <dbReference type="ARBA" id="ARBA00002265"/>
    </source>
</evidence>
<comment type="similarity">
    <text evidence="3">Belongs to the LptF/LptG family.</text>
</comment>
<evidence type="ECO:0000256" key="6">
    <source>
        <dbReference type="ARBA" id="ARBA00022989"/>
    </source>
</evidence>
<dbReference type="Pfam" id="PF03739">
    <property type="entry name" value="LptF_LptG"/>
    <property type="match status" value="1"/>
</dbReference>
<comment type="subcellular location">
    <subcellularLocation>
        <location evidence="2">Cell membrane</location>
        <topology evidence="2">Multi-pass membrane protein</topology>
    </subcellularLocation>
</comment>
<protein>
    <submittedName>
        <fullName evidence="10">Lipopolysaccharide ABC transporter permease</fullName>
    </submittedName>
</protein>
<organism evidence="10 11">
    <name type="scientific">Pseudoalteromonas piratica</name>
    <dbReference type="NCBI Taxonomy" id="1348114"/>
    <lineage>
        <taxon>Bacteria</taxon>
        <taxon>Pseudomonadati</taxon>
        <taxon>Pseudomonadota</taxon>
        <taxon>Gammaproteobacteria</taxon>
        <taxon>Alteromonadales</taxon>
        <taxon>Pseudoalteromonadaceae</taxon>
        <taxon>Pseudoalteromonas</taxon>
    </lineage>
</organism>
<dbReference type="Proteomes" id="UP000030341">
    <property type="component" value="Chromosome 1"/>
</dbReference>
<dbReference type="RefSeq" id="WP_038642423.1">
    <property type="nucleotide sequence ID" value="NZ_CP009888.1"/>
</dbReference>
<keyword evidence="11" id="KW-1185">Reference proteome</keyword>
<dbReference type="eggNOG" id="COG0795">
    <property type="taxonomic scope" value="Bacteria"/>
</dbReference>
<reference evidence="10 11" key="1">
    <citation type="submission" date="2014-11" db="EMBL/GenBank/DDBJ databases">
        <title>Complete Genome Sequence of Pseudoalteromonas sp. Strain OCN003 Isolated from Kaneohe Bay, Oahu, Hawaii.</title>
        <authorList>
            <person name="Beurmann S."/>
            <person name="Videau P."/>
            <person name="Ushijima B."/>
            <person name="Smith A.M."/>
            <person name="Aeby G.S."/>
            <person name="Callahan S.M."/>
            <person name="Belcaid M."/>
        </authorList>
    </citation>
    <scope>NUCLEOTIDE SEQUENCE [LARGE SCALE GENOMIC DNA]</scope>
    <source>
        <strain evidence="10 11">OCN003</strain>
    </source>
</reference>
<feature type="transmembrane region" description="Helical" evidence="9">
    <location>
        <begin position="61"/>
        <end position="81"/>
    </location>
</feature>
<feature type="transmembrane region" description="Helical" evidence="9">
    <location>
        <begin position="273"/>
        <end position="291"/>
    </location>
</feature>
<sequence>MKILDGYLGRSLLQTTGFTLLVLVGIGTLIKFIEQLKSVGRGTYDIVDAVLYTLYSMPYDIVIFFPMAALIGGLLGLGALASNSELVVMQAAGLSRFQIIRSVMKTALILALVMMAIAEWVVPEAQKTAKQLRAMEISGGNIFNAQQGVWAKDGNTFININNVDESGRLDGLTMYQFNERLELQSIKRAERAVPEKDGWQLYKIENLIIDENRTDTTQSEQFFYQSKLTPEKLGVVSVKPETLSFTGLYSYLTYLKENDQDTSTYDLAFWRKVVQPLTIAVMLLVALSFIFGPLRSVTMGARIVMGVVTGIIFHLTDRIFGPFVLVYELHPSIGAIMPSVIFVAIATFLLKRRQ</sequence>
<dbReference type="STRING" id="1348114.OM33_13410"/>
<comment type="function">
    <text evidence="1">Part of the ABC transporter complex LptBFG involved in the translocation of lipopolysaccharide (LPS) from the inner membrane to the outer membrane.</text>
</comment>
<evidence type="ECO:0000256" key="9">
    <source>
        <dbReference type="SAM" id="Phobius"/>
    </source>
</evidence>
<dbReference type="InterPro" id="IPR030923">
    <property type="entry name" value="LptG"/>
</dbReference>
<evidence type="ECO:0000256" key="8">
    <source>
        <dbReference type="ARBA" id="ARBA00026081"/>
    </source>
</evidence>
<dbReference type="HOGENOM" id="CLU_028799_1_1_6"/>
<dbReference type="GO" id="GO:0043190">
    <property type="term" value="C:ATP-binding cassette (ABC) transporter complex"/>
    <property type="evidence" value="ECO:0007669"/>
    <property type="project" value="InterPro"/>
</dbReference>
<evidence type="ECO:0000256" key="5">
    <source>
        <dbReference type="ARBA" id="ARBA00022692"/>
    </source>
</evidence>
<dbReference type="InterPro" id="IPR005495">
    <property type="entry name" value="LptG/LptF_permease"/>
</dbReference>